<reference evidence="3 4" key="1">
    <citation type="submission" date="2012-09" db="EMBL/GenBank/DDBJ databases">
        <title>The Genome Sequence of Actinobaculum massiliae ACS-171-V-COL2.</title>
        <authorList>
            <consortium name="The Broad Institute Genome Sequencing Platform"/>
            <person name="Earl A."/>
            <person name="Ward D."/>
            <person name="Feldgarden M."/>
            <person name="Gevers D."/>
            <person name="Saerens B."/>
            <person name="Vaneechoutte M."/>
            <person name="Walker B."/>
            <person name="Young S.K."/>
            <person name="Zeng Q."/>
            <person name="Gargeya S."/>
            <person name="Fitzgerald M."/>
            <person name="Haas B."/>
            <person name="Abouelleil A."/>
            <person name="Alvarado L."/>
            <person name="Arachchi H.M."/>
            <person name="Berlin A."/>
            <person name="Chapman S.B."/>
            <person name="Goldberg J."/>
            <person name="Griggs A."/>
            <person name="Gujja S."/>
            <person name="Hansen M."/>
            <person name="Howarth C."/>
            <person name="Imamovic A."/>
            <person name="Larimer J."/>
            <person name="McCowen C."/>
            <person name="Montmayeur A."/>
            <person name="Murphy C."/>
            <person name="Neiman D."/>
            <person name="Pearson M."/>
            <person name="Priest M."/>
            <person name="Roberts A."/>
            <person name="Saif S."/>
            <person name="Shea T."/>
            <person name="Sisk P."/>
            <person name="Sykes S."/>
            <person name="Wortman J."/>
            <person name="Nusbaum C."/>
            <person name="Birren B."/>
        </authorList>
    </citation>
    <scope>NUCLEOTIDE SEQUENCE [LARGE SCALE GENOMIC DNA]</scope>
    <source>
        <strain evidence="4">ACS-171-V-Col2</strain>
    </source>
</reference>
<dbReference type="eggNOG" id="COG1309">
    <property type="taxonomic scope" value="Bacteria"/>
</dbReference>
<dbReference type="PATRIC" id="fig|883066.3.peg.1630"/>
<organism evidence="3 4">
    <name type="scientific">Actinobaculum massiliense ACS-171-V-Col2</name>
    <dbReference type="NCBI Taxonomy" id="883066"/>
    <lineage>
        <taxon>Bacteria</taxon>
        <taxon>Bacillati</taxon>
        <taxon>Actinomycetota</taxon>
        <taxon>Actinomycetes</taxon>
        <taxon>Actinomycetales</taxon>
        <taxon>Actinomycetaceae</taxon>
        <taxon>Actinobaculum</taxon>
    </lineage>
</organism>
<keyword evidence="4" id="KW-1185">Reference proteome</keyword>
<dbReference type="SUPFAM" id="SSF55073">
    <property type="entry name" value="Nucleotide cyclase"/>
    <property type="match status" value="1"/>
</dbReference>
<evidence type="ECO:0000313" key="4">
    <source>
        <dbReference type="Proteomes" id="UP000009888"/>
    </source>
</evidence>
<feature type="domain" description="HTH tetR-type" evidence="2">
    <location>
        <begin position="26"/>
        <end position="60"/>
    </location>
</feature>
<protein>
    <recommendedName>
        <fullName evidence="2">HTH tetR-type domain-containing protein</fullName>
    </recommendedName>
</protein>
<dbReference type="Pfam" id="PF00440">
    <property type="entry name" value="TetR_N"/>
    <property type="match status" value="1"/>
</dbReference>
<dbReference type="Gene3D" id="1.10.357.10">
    <property type="entry name" value="Tetracycline Repressor, domain 2"/>
    <property type="match status" value="1"/>
</dbReference>
<dbReference type="GO" id="GO:0003677">
    <property type="term" value="F:DNA binding"/>
    <property type="evidence" value="ECO:0007669"/>
    <property type="project" value="UniProtKB-KW"/>
</dbReference>
<keyword evidence="1" id="KW-0238">DNA-binding</keyword>
<evidence type="ECO:0000313" key="3">
    <source>
        <dbReference type="EMBL" id="EKU94620.1"/>
    </source>
</evidence>
<name>K9EZF6_9ACTO</name>
<accession>K9EZF6</accession>
<dbReference type="STRING" id="202789.GCA_001457435_00537"/>
<dbReference type="RefSeq" id="WP_007001772.1">
    <property type="nucleotide sequence ID" value="NZ_JH992956.1"/>
</dbReference>
<comment type="caution">
    <text evidence="3">The sequence shown here is derived from an EMBL/GenBank/DDBJ whole genome shotgun (WGS) entry which is preliminary data.</text>
</comment>
<sequence>MKDSRPKKVGRKQRFNADDVVKAALEIGVHTFTMNDIASEIGVAAPAVYRIFSGRQEVVEVAIQRALKEFDPVEGGLNYQATLNVFHERLNKLLDKYEGLAYELVGDPRLALWGAPAFEAAISNVMADGFDQDTAAFLVACVAGQTCQLHITYTDGPESVDEDASARFERDTPLTAHFVEGLLERRDDYKTPRFLTVLLEWAANYRQG</sequence>
<dbReference type="SUPFAM" id="SSF46689">
    <property type="entry name" value="Homeodomain-like"/>
    <property type="match status" value="1"/>
</dbReference>
<dbReference type="InterPro" id="IPR029787">
    <property type="entry name" value="Nucleotide_cyclase"/>
</dbReference>
<evidence type="ECO:0000259" key="2">
    <source>
        <dbReference type="Pfam" id="PF00440"/>
    </source>
</evidence>
<evidence type="ECO:0000256" key="1">
    <source>
        <dbReference type="ARBA" id="ARBA00023125"/>
    </source>
</evidence>
<proteinExistence type="predicted"/>
<dbReference type="EMBL" id="AGWL01000008">
    <property type="protein sequence ID" value="EKU94620.1"/>
    <property type="molecule type" value="Genomic_DNA"/>
</dbReference>
<dbReference type="AlphaFoldDB" id="K9EZF6"/>
<dbReference type="InterPro" id="IPR009057">
    <property type="entry name" value="Homeodomain-like_sf"/>
</dbReference>
<gene>
    <name evidence="3" type="ORF">HMPREF9233_01567</name>
</gene>
<dbReference type="Proteomes" id="UP000009888">
    <property type="component" value="Unassembled WGS sequence"/>
</dbReference>
<dbReference type="HOGENOM" id="CLU_1381562_0_0_11"/>
<dbReference type="InterPro" id="IPR001647">
    <property type="entry name" value="HTH_TetR"/>
</dbReference>